<reference evidence="2" key="2">
    <citation type="submission" date="2019-01" db="UniProtKB">
        <authorList>
            <consortium name="EnsemblPlants"/>
        </authorList>
    </citation>
    <scope>IDENTIFICATION</scope>
    <source>
        <strain evidence="2">cv. Heinz 1706</strain>
    </source>
</reference>
<dbReference type="InParanoid" id="A0A3Q7FGT5"/>
<keyword evidence="3" id="KW-1185">Reference proteome</keyword>
<evidence type="ECO:0000256" key="1">
    <source>
        <dbReference type="SAM" id="MobiDB-lite"/>
    </source>
</evidence>
<protein>
    <submittedName>
        <fullName evidence="2">Uncharacterized protein</fullName>
    </submittedName>
</protein>
<dbReference type="Gramene" id="Solyc02g022810.2.1">
    <property type="protein sequence ID" value="Solyc02g022810.2.1"/>
    <property type="gene ID" value="Solyc02g022810.2"/>
</dbReference>
<feature type="compositionally biased region" description="Basic and acidic residues" evidence="1">
    <location>
        <begin position="40"/>
        <end position="53"/>
    </location>
</feature>
<dbReference type="AlphaFoldDB" id="A0A3Q7FGT5"/>
<reference evidence="2" key="1">
    <citation type="journal article" date="2012" name="Nature">
        <title>The tomato genome sequence provides insights into fleshy fruit evolution.</title>
        <authorList>
            <consortium name="Tomato Genome Consortium"/>
        </authorList>
    </citation>
    <scope>NUCLEOTIDE SEQUENCE [LARGE SCALE GENOMIC DNA]</scope>
    <source>
        <strain evidence="2">cv. Heinz 1706</strain>
    </source>
</reference>
<sequence>MFYIIRGIGGAKGRERSERKKKEKEFASGLCRRWGGASVETRDTSKGNEDREGCSSVELHQSESGAAA</sequence>
<evidence type="ECO:0000313" key="2">
    <source>
        <dbReference type="EnsemblPlants" id="Solyc02g022810.2.1"/>
    </source>
</evidence>
<feature type="region of interest" description="Disordered" evidence="1">
    <location>
        <begin position="1"/>
        <end position="21"/>
    </location>
</feature>
<dbReference type="EnsemblPlants" id="Solyc02g022810.2.1">
    <property type="protein sequence ID" value="Solyc02g022810.2.1"/>
    <property type="gene ID" value="Solyc02g022810.2"/>
</dbReference>
<accession>A0A3Q7FGT5</accession>
<evidence type="ECO:0000313" key="3">
    <source>
        <dbReference type="Proteomes" id="UP000004994"/>
    </source>
</evidence>
<name>A0A3Q7FGT5_SOLLC</name>
<dbReference type="Proteomes" id="UP000004994">
    <property type="component" value="Chromosome 2"/>
</dbReference>
<feature type="region of interest" description="Disordered" evidence="1">
    <location>
        <begin position="37"/>
        <end position="68"/>
    </location>
</feature>
<feature type="compositionally biased region" description="Polar residues" evidence="1">
    <location>
        <begin position="58"/>
        <end position="68"/>
    </location>
</feature>
<feature type="compositionally biased region" description="Basic and acidic residues" evidence="1">
    <location>
        <begin position="12"/>
        <end position="21"/>
    </location>
</feature>
<organism evidence="2">
    <name type="scientific">Solanum lycopersicum</name>
    <name type="common">Tomato</name>
    <name type="synonym">Lycopersicon esculentum</name>
    <dbReference type="NCBI Taxonomy" id="4081"/>
    <lineage>
        <taxon>Eukaryota</taxon>
        <taxon>Viridiplantae</taxon>
        <taxon>Streptophyta</taxon>
        <taxon>Embryophyta</taxon>
        <taxon>Tracheophyta</taxon>
        <taxon>Spermatophyta</taxon>
        <taxon>Magnoliopsida</taxon>
        <taxon>eudicotyledons</taxon>
        <taxon>Gunneridae</taxon>
        <taxon>Pentapetalae</taxon>
        <taxon>asterids</taxon>
        <taxon>lamiids</taxon>
        <taxon>Solanales</taxon>
        <taxon>Solanaceae</taxon>
        <taxon>Solanoideae</taxon>
        <taxon>Solaneae</taxon>
        <taxon>Solanum</taxon>
        <taxon>Solanum subgen. Lycopersicon</taxon>
    </lineage>
</organism>
<proteinExistence type="predicted"/>